<proteinExistence type="predicted"/>
<evidence type="ECO:0000313" key="2">
    <source>
        <dbReference type="Proteomes" id="UP000594001"/>
    </source>
</evidence>
<name>A0A7L9RTU5_9PROT</name>
<dbReference type="AlphaFoldDB" id="A0A7L9RTU5"/>
<dbReference type="EMBL" id="CP054719">
    <property type="protein sequence ID" value="QOL19845.1"/>
    <property type="molecule type" value="Genomic_DNA"/>
</dbReference>
<dbReference type="Proteomes" id="UP000594001">
    <property type="component" value="Chromosome"/>
</dbReference>
<keyword evidence="2" id="KW-1185">Reference proteome</keyword>
<accession>A0A7L9RTU5</accession>
<gene>
    <name evidence="1" type="ORF">CPBP_00616</name>
</gene>
<reference evidence="1 2" key="1">
    <citation type="submission" date="2020-06" db="EMBL/GenBank/DDBJ databases">
        <title>The endosymbiont of the kinetoplastid Bodo saltans is a Paracaedibacter-like alpha-proteobacterium possessing a putative toxin-antitoxin system.</title>
        <authorList>
            <person name="Midha S."/>
            <person name="Rigden D.J."/>
            <person name="Siozios S."/>
            <person name="Hurst G.D.D."/>
            <person name="Jackson A.P."/>
        </authorList>
    </citation>
    <scope>NUCLEOTIDE SEQUENCE [LARGE SCALE GENOMIC DNA]</scope>
    <source>
        <strain evidence="1">Lake Konstanz</strain>
    </source>
</reference>
<protein>
    <submittedName>
        <fullName evidence="1">Uncharacterized protein</fullName>
    </submittedName>
</protein>
<evidence type="ECO:0000313" key="1">
    <source>
        <dbReference type="EMBL" id="QOL19845.1"/>
    </source>
</evidence>
<dbReference type="KEGG" id="pbal:CPBP_00616"/>
<sequence length="39" mass="4255">MMSVGKDLVAALYAIQVGWVGYQTSPEQCEGVQLQVCHD</sequence>
<organism evidence="1 2">
    <name type="scientific">Candidatus Bodocaedibacter vickermanii</name>
    <dbReference type="NCBI Taxonomy" id="2741701"/>
    <lineage>
        <taxon>Bacteria</taxon>
        <taxon>Pseudomonadati</taxon>
        <taxon>Pseudomonadota</taxon>
        <taxon>Alphaproteobacteria</taxon>
        <taxon>Holosporales</taxon>
        <taxon>Candidatus Paracaedibacteraceae</taxon>
        <taxon>Candidatus Bodocaedibacter</taxon>
    </lineage>
</organism>